<accession>A0ACC1IND1</accession>
<organism evidence="1 2">
    <name type="scientific">Kickxella alabastrina</name>
    <dbReference type="NCBI Taxonomy" id="61397"/>
    <lineage>
        <taxon>Eukaryota</taxon>
        <taxon>Fungi</taxon>
        <taxon>Fungi incertae sedis</taxon>
        <taxon>Zoopagomycota</taxon>
        <taxon>Kickxellomycotina</taxon>
        <taxon>Kickxellomycetes</taxon>
        <taxon>Kickxellales</taxon>
        <taxon>Kickxellaceae</taxon>
        <taxon>Kickxella</taxon>
    </lineage>
</organism>
<reference evidence="1" key="1">
    <citation type="submission" date="2022-07" db="EMBL/GenBank/DDBJ databases">
        <title>Phylogenomic reconstructions and comparative analyses of Kickxellomycotina fungi.</title>
        <authorList>
            <person name="Reynolds N.K."/>
            <person name="Stajich J.E."/>
            <person name="Barry K."/>
            <person name="Grigoriev I.V."/>
            <person name="Crous P."/>
            <person name="Smith M.E."/>
        </authorList>
    </citation>
    <scope>NUCLEOTIDE SEQUENCE</scope>
    <source>
        <strain evidence="1">Benny 63K</strain>
    </source>
</reference>
<sequence length="435" mass="48329">MTSRHPANHTDVSLGFDSRPPLIKSVSSAALIKHYIRHPMHKLESKSDIVRGLNPAWYTVTMGTGSVGILIHNFPYQWSPLRYIGMAIALFNLFLFLVISVLFVIRLVKYRDFYDILMSPQLSMPLGALPMGLSTLISSLVIMLARYDLHWVPTLALVLWCIDVALSVLSSMIIPFTVFSHQKHTLETMSATLLLPVVPNIVAATAGAIVASAYTGNTATVIILISYVLWGMGMGIAMMLVTAYLIRLTMFKLPPKESMASMLIPLGPLGQSSYGIQQLGVQALRVFPSEFPQIEYLGNMLYGIGFFFGLLLWALASWWLTLGIYSAIYTRVRGPVPFNLGWWALIFPVSTFVSSSNSLWGITKFTFFRVLAAALIVSLFLLWLFVLLRTIWYAWSGELFKPDNVDRLVTLENKSSSPSTSACTPVNSRDASVIV</sequence>
<comment type="caution">
    <text evidence="1">The sequence shown here is derived from an EMBL/GenBank/DDBJ whole genome shotgun (WGS) entry which is preliminary data.</text>
</comment>
<dbReference type="EMBL" id="JANBPG010000324">
    <property type="protein sequence ID" value="KAJ1897540.1"/>
    <property type="molecule type" value="Genomic_DNA"/>
</dbReference>
<evidence type="ECO:0000313" key="2">
    <source>
        <dbReference type="Proteomes" id="UP001150581"/>
    </source>
</evidence>
<protein>
    <submittedName>
        <fullName evidence="1">Plasma membrane sulfite pump involved in sulfite metabolism</fullName>
    </submittedName>
</protein>
<evidence type="ECO:0000313" key="1">
    <source>
        <dbReference type="EMBL" id="KAJ1897540.1"/>
    </source>
</evidence>
<proteinExistence type="predicted"/>
<dbReference type="Proteomes" id="UP001150581">
    <property type="component" value="Unassembled WGS sequence"/>
</dbReference>
<gene>
    <name evidence="1" type="primary">SSU1_1</name>
    <name evidence="1" type="ORF">LPJ66_003300</name>
</gene>
<keyword evidence="2" id="KW-1185">Reference proteome</keyword>
<name>A0ACC1IND1_9FUNG</name>